<sequence length="99" mass="11095">MRLSDVLIKPVVSEKVNKATDKFNRYYFIVDKKANKLEIKKAVEEFYGVTVGDVNTMVMPGKAKTRFTKAGFISGKKPSYKKAVVTLAQGETIDLYANI</sequence>
<dbReference type="InterPro" id="IPR012677">
    <property type="entry name" value="Nucleotide-bd_a/b_plait_sf"/>
</dbReference>
<dbReference type="Proteomes" id="UP001549749">
    <property type="component" value="Unassembled WGS sequence"/>
</dbReference>
<reference evidence="5 6" key="1">
    <citation type="submission" date="2024-06" db="EMBL/GenBank/DDBJ databases">
        <title>Chitinophaga defluvii sp. nov., isolated from municipal sewage.</title>
        <authorList>
            <person name="Zhang L."/>
        </authorList>
    </citation>
    <scope>NUCLEOTIDE SEQUENCE [LARGE SCALE GENOMIC DNA]</scope>
    <source>
        <strain evidence="5 6">H8</strain>
    </source>
</reference>
<accession>A0ABV2TBZ1</accession>
<keyword evidence="3 4" id="KW-0687">Ribonucleoprotein</keyword>
<proteinExistence type="inferred from homology"/>
<evidence type="ECO:0000256" key="1">
    <source>
        <dbReference type="ARBA" id="ARBA00006700"/>
    </source>
</evidence>
<dbReference type="RefSeq" id="WP_354663110.1">
    <property type="nucleotide sequence ID" value="NZ_JBEXAC010000002.1"/>
</dbReference>
<dbReference type="Pfam" id="PF00276">
    <property type="entry name" value="Ribosomal_L23"/>
    <property type="match status" value="1"/>
</dbReference>
<organism evidence="5 6">
    <name type="scientific">Chitinophaga defluvii</name>
    <dbReference type="NCBI Taxonomy" id="3163343"/>
    <lineage>
        <taxon>Bacteria</taxon>
        <taxon>Pseudomonadati</taxon>
        <taxon>Bacteroidota</taxon>
        <taxon>Chitinophagia</taxon>
        <taxon>Chitinophagales</taxon>
        <taxon>Chitinophagaceae</taxon>
        <taxon>Chitinophaga</taxon>
    </lineage>
</organism>
<protein>
    <recommendedName>
        <fullName evidence="4">Large ribosomal subunit protein uL23</fullName>
    </recommendedName>
</protein>
<gene>
    <name evidence="4 5" type="primary">rplW</name>
    <name evidence="5" type="ORF">ABR189_24390</name>
</gene>
<evidence type="ECO:0000313" key="5">
    <source>
        <dbReference type="EMBL" id="MET7000554.1"/>
    </source>
</evidence>
<dbReference type="PANTHER" id="PTHR11620">
    <property type="entry name" value="60S RIBOSOMAL PROTEIN L23A"/>
    <property type="match status" value="1"/>
</dbReference>
<comment type="similarity">
    <text evidence="1 4">Belongs to the universal ribosomal protein uL23 family.</text>
</comment>
<comment type="subunit">
    <text evidence="4">Part of the 50S ribosomal subunit. Contacts protein L29, and trigger factor when it is bound to the ribosome.</text>
</comment>
<keyword evidence="6" id="KW-1185">Reference proteome</keyword>
<dbReference type="EMBL" id="JBEXAC010000002">
    <property type="protein sequence ID" value="MET7000554.1"/>
    <property type="molecule type" value="Genomic_DNA"/>
</dbReference>
<evidence type="ECO:0000256" key="4">
    <source>
        <dbReference type="HAMAP-Rule" id="MF_01369"/>
    </source>
</evidence>
<evidence type="ECO:0000256" key="2">
    <source>
        <dbReference type="ARBA" id="ARBA00022980"/>
    </source>
</evidence>
<dbReference type="Gene3D" id="3.30.70.330">
    <property type="match status" value="1"/>
</dbReference>
<dbReference type="HAMAP" id="MF_01369_B">
    <property type="entry name" value="Ribosomal_uL23_B"/>
    <property type="match status" value="1"/>
</dbReference>
<dbReference type="InterPro" id="IPR012678">
    <property type="entry name" value="Ribosomal_uL23/eL15/eS24_sf"/>
</dbReference>
<keyword evidence="4" id="KW-0699">rRNA-binding</keyword>
<dbReference type="SUPFAM" id="SSF54189">
    <property type="entry name" value="Ribosomal proteins S24e, L23 and L15e"/>
    <property type="match status" value="1"/>
</dbReference>
<evidence type="ECO:0000313" key="6">
    <source>
        <dbReference type="Proteomes" id="UP001549749"/>
    </source>
</evidence>
<keyword evidence="2 4" id="KW-0689">Ribosomal protein</keyword>
<dbReference type="NCBIfam" id="NF004363">
    <property type="entry name" value="PRK05738.2-4"/>
    <property type="match status" value="1"/>
</dbReference>
<name>A0ABV2TBZ1_9BACT</name>
<keyword evidence="4" id="KW-0694">RNA-binding</keyword>
<comment type="caution">
    <text evidence="5">The sequence shown here is derived from an EMBL/GenBank/DDBJ whole genome shotgun (WGS) entry which is preliminary data.</text>
</comment>
<dbReference type="InterPro" id="IPR013025">
    <property type="entry name" value="Ribosomal_uL23-like"/>
</dbReference>
<evidence type="ECO:0000256" key="3">
    <source>
        <dbReference type="ARBA" id="ARBA00023274"/>
    </source>
</evidence>
<comment type="function">
    <text evidence="4">One of the early assembly proteins it binds 23S rRNA. One of the proteins that surrounds the polypeptide exit tunnel on the outside of the ribosome. Forms the main docking site for trigger factor binding to the ribosome.</text>
</comment>
<dbReference type="GO" id="GO:0005840">
    <property type="term" value="C:ribosome"/>
    <property type="evidence" value="ECO:0007669"/>
    <property type="project" value="UniProtKB-KW"/>
</dbReference>